<comment type="subcellular location">
    <subcellularLocation>
        <location evidence="1">Cell membrane</location>
        <topology evidence="1">Multi-pass membrane protein</topology>
    </subcellularLocation>
</comment>
<feature type="transmembrane region" description="Helical" evidence="7">
    <location>
        <begin position="27"/>
        <end position="51"/>
    </location>
</feature>
<feature type="transmembrane region" description="Helical" evidence="7">
    <location>
        <begin position="88"/>
        <end position="107"/>
    </location>
</feature>
<evidence type="ECO:0000313" key="8">
    <source>
        <dbReference type="EMBL" id="CAB4666542.1"/>
    </source>
</evidence>
<accession>A0A6J6VI26</accession>
<organism evidence="10">
    <name type="scientific">freshwater metagenome</name>
    <dbReference type="NCBI Taxonomy" id="449393"/>
    <lineage>
        <taxon>unclassified sequences</taxon>
        <taxon>metagenomes</taxon>
        <taxon>ecological metagenomes</taxon>
    </lineage>
</organism>
<evidence type="ECO:0000313" key="11">
    <source>
        <dbReference type="EMBL" id="CAB4981040.1"/>
    </source>
</evidence>
<dbReference type="EMBL" id="CAFBOJ010000070">
    <property type="protein sequence ID" value="CAB4981040.1"/>
    <property type="molecule type" value="Genomic_DNA"/>
</dbReference>
<dbReference type="PANTHER" id="PTHR33508:SF1">
    <property type="entry name" value="UPF0056 MEMBRANE PROTEIN YHCE"/>
    <property type="match status" value="1"/>
</dbReference>
<gene>
    <name evidence="8" type="ORF">UFOPK2254_01040</name>
    <name evidence="9" type="ORF">UFOPK2646_00910</name>
    <name evidence="10" type="ORF">UFOPK2907_00610</name>
    <name evidence="11" type="ORF">UFOPK3937_00736</name>
</gene>
<dbReference type="EMBL" id="CAEZZR010000044">
    <property type="protein sequence ID" value="CAB4772071.1"/>
    <property type="molecule type" value="Genomic_DNA"/>
</dbReference>
<dbReference type="NCBIfam" id="TIGR00427">
    <property type="entry name" value="NAAT family transporter"/>
    <property type="match status" value="1"/>
</dbReference>
<feature type="transmembrane region" description="Helical" evidence="7">
    <location>
        <begin position="128"/>
        <end position="150"/>
    </location>
</feature>
<protein>
    <submittedName>
        <fullName evidence="10">Unannotated protein</fullName>
    </submittedName>
</protein>
<evidence type="ECO:0000256" key="7">
    <source>
        <dbReference type="SAM" id="Phobius"/>
    </source>
</evidence>
<name>A0A6J6VI26_9ZZZZ</name>
<feature type="transmembrane region" description="Helical" evidence="7">
    <location>
        <begin position="156"/>
        <end position="178"/>
    </location>
</feature>
<feature type="transmembrane region" description="Helical" evidence="7">
    <location>
        <begin position="63"/>
        <end position="82"/>
    </location>
</feature>
<evidence type="ECO:0000256" key="4">
    <source>
        <dbReference type="ARBA" id="ARBA00022692"/>
    </source>
</evidence>
<evidence type="ECO:0000256" key="5">
    <source>
        <dbReference type="ARBA" id="ARBA00022989"/>
    </source>
</evidence>
<dbReference type="PANTHER" id="PTHR33508">
    <property type="entry name" value="UPF0056 MEMBRANE PROTEIN YHCE"/>
    <property type="match status" value="1"/>
</dbReference>
<sequence length="222" mass="23009">MGTVRINGKRAKGSEVMNLATTSALTFSIQAFVTLFVIMDPPGATPIFLGLVADKSPKIRRHLAWQAAGVSLIVIGTFALFGRFILNYLNISIASLQGAGGLLLLLVSLELLTGKGNEGVQGADSNIALVPLGTPLLAGPGAIVATMIFVQRVHDTSHAVGLIAAVLAVHLAIALALLSSTTILRVIRQAGVTLVARIAGLLLAAIAVQMIVDAIKAFSTTW</sequence>
<dbReference type="GO" id="GO:0005886">
    <property type="term" value="C:plasma membrane"/>
    <property type="evidence" value="ECO:0007669"/>
    <property type="project" value="UniProtKB-SubCell"/>
</dbReference>
<dbReference type="EMBL" id="CAEZWO010000109">
    <property type="protein sequence ID" value="CAB4666542.1"/>
    <property type="molecule type" value="Genomic_DNA"/>
</dbReference>
<evidence type="ECO:0000256" key="2">
    <source>
        <dbReference type="ARBA" id="ARBA00009784"/>
    </source>
</evidence>
<comment type="similarity">
    <text evidence="2">Belongs to the UPF0056 (MarC) family.</text>
</comment>
<dbReference type="InterPro" id="IPR002771">
    <property type="entry name" value="Multi_antbiot-R_MarC"/>
</dbReference>
<feature type="transmembrane region" description="Helical" evidence="7">
    <location>
        <begin position="190"/>
        <end position="212"/>
    </location>
</feature>
<dbReference type="Pfam" id="PF01914">
    <property type="entry name" value="MarC"/>
    <property type="match status" value="1"/>
</dbReference>
<keyword evidence="6 7" id="KW-0472">Membrane</keyword>
<evidence type="ECO:0000256" key="6">
    <source>
        <dbReference type="ARBA" id="ARBA00023136"/>
    </source>
</evidence>
<keyword evidence="3" id="KW-1003">Cell membrane</keyword>
<evidence type="ECO:0000256" key="1">
    <source>
        <dbReference type="ARBA" id="ARBA00004651"/>
    </source>
</evidence>
<proteinExistence type="inferred from homology"/>
<evidence type="ECO:0000256" key="3">
    <source>
        <dbReference type="ARBA" id="ARBA00022475"/>
    </source>
</evidence>
<dbReference type="AlphaFoldDB" id="A0A6J6VI26"/>
<keyword evidence="5 7" id="KW-1133">Transmembrane helix</keyword>
<dbReference type="EMBL" id="CAEZYB010000106">
    <property type="protein sequence ID" value="CAB4709769.1"/>
    <property type="molecule type" value="Genomic_DNA"/>
</dbReference>
<reference evidence="10" key="1">
    <citation type="submission" date="2020-05" db="EMBL/GenBank/DDBJ databases">
        <authorList>
            <person name="Chiriac C."/>
            <person name="Salcher M."/>
            <person name="Ghai R."/>
            <person name="Kavagutti S V."/>
        </authorList>
    </citation>
    <scope>NUCLEOTIDE SEQUENCE</scope>
</reference>
<evidence type="ECO:0000313" key="9">
    <source>
        <dbReference type="EMBL" id="CAB4709769.1"/>
    </source>
</evidence>
<keyword evidence="4 7" id="KW-0812">Transmembrane</keyword>
<evidence type="ECO:0000313" key="10">
    <source>
        <dbReference type="EMBL" id="CAB4772071.1"/>
    </source>
</evidence>